<feature type="non-terminal residue" evidence="1">
    <location>
        <position position="1"/>
    </location>
</feature>
<dbReference type="AlphaFoldDB" id="W2I1C9"/>
<evidence type="ECO:0000313" key="1">
    <source>
        <dbReference type="EMBL" id="ETL27163.1"/>
    </source>
</evidence>
<name>W2I1C9_PHYNI</name>
<protein>
    <submittedName>
        <fullName evidence="1">Uncharacterized protein</fullName>
    </submittedName>
</protein>
<sequence>PLSVNCALEGTDCGLDDQAVDDARVTGDDAVWQVLTGNPVQARDGDELVVCADGESSAHRLELL</sequence>
<dbReference type="EMBL" id="KI676040">
    <property type="protein sequence ID" value="ETL27163.1"/>
    <property type="molecule type" value="Genomic_DNA"/>
</dbReference>
<gene>
    <name evidence="1" type="ORF">L916_19264</name>
</gene>
<organism evidence="1">
    <name type="scientific">Phytophthora nicotianae</name>
    <name type="common">Potato buckeye rot agent</name>
    <name type="synonym">Phytophthora parasitica</name>
    <dbReference type="NCBI Taxonomy" id="4792"/>
    <lineage>
        <taxon>Eukaryota</taxon>
        <taxon>Sar</taxon>
        <taxon>Stramenopiles</taxon>
        <taxon>Oomycota</taxon>
        <taxon>Peronosporomycetes</taxon>
        <taxon>Peronosporales</taxon>
        <taxon>Peronosporaceae</taxon>
        <taxon>Phytophthora</taxon>
    </lineage>
</organism>
<dbReference type="Proteomes" id="UP000053864">
    <property type="component" value="Unassembled WGS sequence"/>
</dbReference>
<proteinExistence type="predicted"/>
<reference evidence="1" key="1">
    <citation type="submission" date="2013-11" db="EMBL/GenBank/DDBJ databases">
        <title>The Genome Sequence of Phytophthora parasitica CJ05E6.</title>
        <authorList>
            <consortium name="The Broad Institute Genomics Platform"/>
            <person name="Russ C."/>
            <person name="Tyler B."/>
            <person name="Panabieres F."/>
            <person name="Shan W."/>
            <person name="Tripathy S."/>
            <person name="Grunwald N."/>
            <person name="Machado M."/>
            <person name="Johnson C.S."/>
            <person name="Arredondo F."/>
            <person name="Hong C."/>
            <person name="Coffey M."/>
            <person name="Young S.K."/>
            <person name="Zeng Q."/>
            <person name="Gargeya S."/>
            <person name="Fitzgerald M."/>
            <person name="Abouelleil A."/>
            <person name="Alvarado L."/>
            <person name="Chapman S.B."/>
            <person name="Gainer-Dewar J."/>
            <person name="Goldberg J."/>
            <person name="Griggs A."/>
            <person name="Gujja S."/>
            <person name="Hansen M."/>
            <person name="Howarth C."/>
            <person name="Imamovic A."/>
            <person name="Ireland A."/>
            <person name="Larimer J."/>
            <person name="McCowan C."/>
            <person name="Murphy C."/>
            <person name="Pearson M."/>
            <person name="Poon T.W."/>
            <person name="Priest M."/>
            <person name="Roberts A."/>
            <person name="Saif S."/>
            <person name="Shea T."/>
            <person name="Sykes S."/>
            <person name="Wortman J."/>
            <person name="Nusbaum C."/>
            <person name="Birren B."/>
        </authorList>
    </citation>
    <scope>NUCLEOTIDE SEQUENCE [LARGE SCALE GENOMIC DNA]</scope>
    <source>
        <strain evidence="1">CJ05E6</strain>
    </source>
</reference>
<accession>W2I1C9</accession>